<evidence type="ECO:0000256" key="3">
    <source>
        <dbReference type="ARBA" id="ARBA00023125"/>
    </source>
</evidence>
<gene>
    <name evidence="9" type="ORF">FPE_LOCUS15254</name>
</gene>
<keyword evidence="3" id="KW-0238">DNA-binding</keyword>
<evidence type="ECO:0000256" key="2">
    <source>
        <dbReference type="ARBA" id="ARBA00023015"/>
    </source>
</evidence>
<evidence type="ECO:0000256" key="5">
    <source>
        <dbReference type="ARBA" id="ARBA00023242"/>
    </source>
</evidence>
<evidence type="ECO:0000256" key="1">
    <source>
        <dbReference type="ARBA" id="ARBA00004123"/>
    </source>
</evidence>
<dbReference type="GO" id="GO:0046983">
    <property type="term" value="F:protein dimerization activity"/>
    <property type="evidence" value="ECO:0007669"/>
    <property type="project" value="InterPro"/>
</dbReference>
<keyword evidence="10" id="KW-1185">Reference proteome</keyword>
<dbReference type="EMBL" id="OU503044">
    <property type="protein sequence ID" value="CAI9767824.1"/>
    <property type="molecule type" value="Genomic_DNA"/>
</dbReference>
<dbReference type="InterPro" id="IPR002100">
    <property type="entry name" value="TF_MADSbox"/>
</dbReference>
<name>A0AAD1ZEJ0_9LAMI</name>
<feature type="compositionally biased region" description="Basic and acidic residues" evidence="7">
    <location>
        <begin position="10"/>
        <end position="25"/>
    </location>
</feature>
<comment type="subcellular location">
    <subcellularLocation>
        <location evidence="1">Nucleus</location>
    </subcellularLocation>
</comment>
<dbReference type="GO" id="GO:0003677">
    <property type="term" value="F:DNA binding"/>
    <property type="evidence" value="ECO:0007669"/>
    <property type="project" value="UniProtKB-KW"/>
</dbReference>
<sequence>MADDGGGMDSHSRTETKTFKNDVSRAKKKALLTRKECIKKKTMELSVLCDVRACAVILGPDGQIETWPENRSDVREVINLYRNGSLNNKRKQQYDDRSCNKKQVLGGDKGAKNRALNLEEFLKKLEGKIDQVKKQIQTVKSKDQEIKSGIFMIIFLW</sequence>
<dbReference type="PROSITE" id="PS50066">
    <property type="entry name" value="MADS_BOX_2"/>
    <property type="match status" value="1"/>
</dbReference>
<dbReference type="Gene3D" id="3.40.1810.10">
    <property type="entry name" value="Transcription factor, MADS-box"/>
    <property type="match status" value="1"/>
</dbReference>
<feature type="domain" description="MADS-box" evidence="8">
    <location>
        <begin position="11"/>
        <end position="71"/>
    </location>
</feature>
<evidence type="ECO:0000256" key="7">
    <source>
        <dbReference type="SAM" id="MobiDB-lite"/>
    </source>
</evidence>
<evidence type="ECO:0000313" key="9">
    <source>
        <dbReference type="EMBL" id="CAI9767824.1"/>
    </source>
</evidence>
<evidence type="ECO:0000256" key="6">
    <source>
        <dbReference type="SAM" id="Coils"/>
    </source>
</evidence>
<keyword evidence="2" id="KW-0805">Transcription regulation</keyword>
<dbReference type="AlphaFoldDB" id="A0AAD1ZEJ0"/>
<reference evidence="9" key="1">
    <citation type="submission" date="2023-05" db="EMBL/GenBank/DDBJ databases">
        <authorList>
            <person name="Huff M."/>
        </authorList>
    </citation>
    <scope>NUCLEOTIDE SEQUENCE</scope>
</reference>
<accession>A0AAD1ZEJ0</accession>
<dbReference type="GO" id="GO:0005634">
    <property type="term" value="C:nucleus"/>
    <property type="evidence" value="ECO:0007669"/>
    <property type="project" value="UniProtKB-SubCell"/>
</dbReference>
<evidence type="ECO:0000313" key="10">
    <source>
        <dbReference type="Proteomes" id="UP000834106"/>
    </source>
</evidence>
<feature type="coiled-coil region" evidence="6">
    <location>
        <begin position="115"/>
        <end position="142"/>
    </location>
</feature>
<proteinExistence type="predicted"/>
<protein>
    <recommendedName>
        <fullName evidence="8">MADS-box domain-containing protein</fullName>
    </recommendedName>
</protein>
<evidence type="ECO:0000256" key="4">
    <source>
        <dbReference type="ARBA" id="ARBA00023163"/>
    </source>
</evidence>
<feature type="region of interest" description="Disordered" evidence="7">
    <location>
        <begin position="1"/>
        <end position="25"/>
    </location>
</feature>
<dbReference type="SUPFAM" id="SSF55455">
    <property type="entry name" value="SRF-like"/>
    <property type="match status" value="1"/>
</dbReference>
<evidence type="ECO:0000259" key="8">
    <source>
        <dbReference type="PROSITE" id="PS50066"/>
    </source>
</evidence>
<dbReference type="Pfam" id="PF00319">
    <property type="entry name" value="SRF-TF"/>
    <property type="match status" value="1"/>
</dbReference>
<dbReference type="InterPro" id="IPR036879">
    <property type="entry name" value="TF_MADSbox_sf"/>
</dbReference>
<keyword evidence="6" id="KW-0175">Coiled coil</keyword>
<organism evidence="9 10">
    <name type="scientific">Fraxinus pennsylvanica</name>
    <dbReference type="NCBI Taxonomy" id="56036"/>
    <lineage>
        <taxon>Eukaryota</taxon>
        <taxon>Viridiplantae</taxon>
        <taxon>Streptophyta</taxon>
        <taxon>Embryophyta</taxon>
        <taxon>Tracheophyta</taxon>
        <taxon>Spermatophyta</taxon>
        <taxon>Magnoliopsida</taxon>
        <taxon>eudicotyledons</taxon>
        <taxon>Gunneridae</taxon>
        <taxon>Pentapetalae</taxon>
        <taxon>asterids</taxon>
        <taxon>lamiids</taxon>
        <taxon>Lamiales</taxon>
        <taxon>Oleaceae</taxon>
        <taxon>Oleeae</taxon>
        <taxon>Fraxinus</taxon>
    </lineage>
</organism>
<keyword evidence="5" id="KW-0539">Nucleus</keyword>
<dbReference type="Proteomes" id="UP000834106">
    <property type="component" value="Chromosome 9"/>
</dbReference>
<keyword evidence="4" id="KW-0804">Transcription</keyword>